<organism evidence="4 5">
    <name type="scientific">Chenopodium quinoa</name>
    <name type="common">Quinoa</name>
    <dbReference type="NCBI Taxonomy" id="63459"/>
    <lineage>
        <taxon>Eukaryota</taxon>
        <taxon>Viridiplantae</taxon>
        <taxon>Streptophyta</taxon>
        <taxon>Embryophyta</taxon>
        <taxon>Tracheophyta</taxon>
        <taxon>Spermatophyta</taxon>
        <taxon>Magnoliopsida</taxon>
        <taxon>eudicotyledons</taxon>
        <taxon>Gunneridae</taxon>
        <taxon>Pentapetalae</taxon>
        <taxon>Caryophyllales</taxon>
        <taxon>Chenopodiaceae</taxon>
        <taxon>Chenopodioideae</taxon>
        <taxon>Atripliceae</taxon>
        <taxon>Chenopodium</taxon>
    </lineage>
</organism>
<feature type="repeat" description="PPR" evidence="3">
    <location>
        <begin position="346"/>
        <end position="380"/>
    </location>
</feature>
<dbReference type="RefSeq" id="XP_021772727.1">
    <property type="nucleotide sequence ID" value="XM_021917035.1"/>
</dbReference>
<proteinExistence type="inferred from homology"/>
<dbReference type="Gramene" id="AUR62000645-RA">
    <property type="protein sequence ID" value="AUR62000645-RA:cds"/>
    <property type="gene ID" value="AUR62000645"/>
</dbReference>
<dbReference type="KEGG" id="cqi:110736737"/>
<keyword evidence="5" id="KW-1185">Reference proteome</keyword>
<dbReference type="GO" id="GO:0005739">
    <property type="term" value="C:mitochondrion"/>
    <property type="evidence" value="ECO:0007669"/>
    <property type="project" value="TreeGrafter"/>
</dbReference>
<feature type="repeat" description="PPR" evidence="3">
    <location>
        <begin position="241"/>
        <end position="275"/>
    </location>
</feature>
<dbReference type="Pfam" id="PF01535">
    <property type="entry name" value="PPR"/>
    <property type="match status" value="1"/>
</dbReference>
<dbReference type="InterPro" id="IPR011990">
    <property type="entry name" value="TPR-like_helical_dom_sf"/>
</dbReference>
<dbReference type="Gene3D" id="1.25.40.10">
    <property type="entry name" value="Tetratricopeptide repeat domain"/>
    <property type="match status" value="3"/>
</dbReference>
<feature type="repeat" description="PPR" evidence="3">
    <location>
        <begin position="206"/>
        <end position="240"/>
    </location>
</feature>
<feature type="repeat" description="PPR" evidence="3">
    <location>
        <begin position="381"/>
        <end position="415"/>
    </location>
</feature>
<feature type="repeat" description="PPR" evidence="3">
    <location>
        <begin position="416"/>
        <end position="450"/>
    </location>
</feature>
<evidence type="ECO:0008006" key="6">
    <source>
        <dbReference type="Google" id="ProtNLM"/>
    </source>
</evidence>
<dbReference type="PANTHER" id="PTHR47938">
    <property type="entry name" value="RESPIRATORY COMPLEX I CHAPERONE (CIA84), PUTATIVE (AFU_ORTHOLOGUE AFUA_2G06020)-RELATED"/>
    <property type="match status" value="1"/>
</dbReference>
<name>A0A803KNN9_CHEQI</name>
<gene>
    <name evidence="4" type="primary">LOC110736737</name>
</gene>
<dbReference type="PANTHER" id="PTHR47938:SF35">
    <property type="entry name" value="PENTATRICOPEPTIDE REPEAT-CONTAINING PROTEIN 4, MITOCHONDRIAL-RELATED"/>
    <property type="match status" value="1"/>
</dbReference>
<sequence length="484" mass="54796">MISTAKSILRNSLLHYHPTFPSPLPPIPFPLLHLNSLFSLLSTFSSNGGNPTSSNGGKPLSSSTKNDDYFAAVHHISNIVRRDIYLERTLNKLRITVTNELVYRVLRGCSRYGIQSFRFFNWARCNSLSSYSPTAIEYEELIKTLARTHHWETMWKVLHQLCKESSLNFSTEVIEFIIREYGSKGFIDEAVRVFNSCPKVFKCEQTVGVYNSLLFALCEGKNFYGAYSLIRRMIRKGASPNKETYSVLVNAWCKAGKLREAQEFLEEMSKKGFNPPVRGRDLLIDGLLNAGHVENAKALVRKMAKEGFVPDIRTFNSLLEAICKSGEAEFCIELFSDVCKLGLCPDIDTYKIMIPIVAKLHKLDEAFRLLHCSIEEGHKPFPSLYAPILKALFRAGQFDDAFSFFSDMKIKGHLPNRPVYTMLIRMCARGGRFVEAANYLVEMTEIGLPPLSKNFDMVTDGLKNIGKHDLAERIEQLEVSLRGA</sequence>
<dbReference type="GO" id="GO:0003729">
    <property type="term" value="F:mRNA binding"/>
    <property type="evidence" value="ECO:0007669"/>
    <property type="project" value="TreeGrafter"/>
</dbReference>
<dbReference type="GeneID" id="110736737"/>
<dbReference type="Proteomes" id="UP000596660">
    <property type="component" value="Unplaced"/>
</dbReference>
<keyword evidence="2" id="KW-0677">Repeat</keyword>
<protein>
    <recommendedName>
        <fullName evidence="6">Pentatricopeptide repeat-containing protein</fullName>
    </recommendedName>
</protein>
<dbReference type="Pfam" id="PF12854">
    <property type="entry name" value="PPR_1"/>
    <property type="match status" value="1"/>
</dbReference>
<evidence type="ECO:0000313" key="4">
    <source>
        <dbReference type="EnsemblPlants" id="AUR62000645-RA:cds"/>
    </source>
</evidence>
<evidence type="ECO:0000256" key="2">
    <source>
        <dbReference type="ARBA" id="ARBA00022737"/>
    </source>
</evidence>
<feature type="repeat" description="PPR" evidence="3">
    <location>
        <begin position="276"/>
        <end position="310"/>
    </location>
</feature>
<dbReference type="Pfam" id="PF13041">
    <property type="entry name" value="PPR_2"/>
    <property type="match status" value="2"/>
</dbReference>
<dbReference type="OMA" id="LVNAWCS"/>
<reference evidence="4" key="2">
    <citation type="submission" date="2021-03" db="UniProtKB">
        <authorList>
            <consortium name="EnsemblPlants"/>
        </authorList>
    </citation>
    <scope>IDENTIFICATION</scope>
</reference>
<dbReference type="PROSITE" id="PS51375">
    <property type="entry name" value="PPR"/>
    <property type="match status" value="7"/>
</dbReference>
<dbReference type="NCBIfam" id="TIGR00756">
    <property type="entry name" value="PPR"/>
    <property type="match status" value="6"/>
</dbReference>
<comment type="similarity">
    <text evidence="1">Belongs to the PPR family. P subfamily.</text>
</comment>
<accession>A0A803KNN9</accession>
<dbReference type="EnsemblPlants" id="AUR62000645-RA">
    <property type="protein sequence ID" value="AUR62000645-RA:cds"/>
    <property type="gene ID" value="AUR62000645"/>
</dbReference>
<dbReference type="AlphaFoldDB" id="A0A803KNN9"/>
<feature type="repeat" description="PPR" evidence="3">
    <location>
        <begin position="311"/>
        <end position="345"/>
    </location>
</feature>
<evidence type="ECO:0000256" key="1">
    <source>
        <dbReference type="ARBA" id="ARBA00007626"/>
    </source>
</evidence>
<dbReference type="OrthoDB" id="185373at2759"/>
<dbReference type="InterPro" id="IPR002885">
    <property type="entry name" value="PPR_rpt"/>
</dbReference>
<reference evidence="4" key="1">
    <citation type="journal article" date="2017" name="Nature">
        <title>The genome of Chenopodium quinoa.</title>
        <authorList>
            <person name="Jarvis D.E."/>
            <person name="Ho Y.S."/>
            <person name="Lightfoot D.J."/>
            <person name="Schmoeckel S.M."/>
            <person name="Li B."/>
            <person name="Borm T.J.A."/>
            <person name="Ohyanagi H."/>
            <person name="Mineta K."/>
            <person name="Michell C.T."/>
            <person name="Saber N."/>
            <person name="Kharbatia N.M."/>
            <person name="Rupper R.R."/>
            <person name="Sharp A.R."/>
            <person name="Dally N."/>
            <person name="Boughton B.A."/>
            <person name="Woo Y.H."/>
            <person name="Gao G."/>
            <person name="Schijlen E.G.W.M."/>
            <person name="Guo X."/>
            <person name="Momin A.A."/>
            <person name="Negrao S."/>
            <person name="Al-Babili S."/>
            <person name="Gehring C."/>
            <person name="Roessner U."/>
            <person name="Jung C."/>
            <person name="Murphy K."/>
            <person name="Arold S.T."/>
            <person name="Gojobori T."/>
            <person name="van der Linden C.G."/>
            <person name="van Loo E.N."/>
            <person name="Jellen E.N."/>
            <person name="Maughan P.J."/>
            <person name="Tester M."/>
        </authorList>
    </citation>
    <scope>NUCLEOTIDE SEQUENCE [LARGE SCALE GENOMIC DNA]</scope>
    <source>
        <strain evidence="4">cv. PI 614886</strain>
    </source>
</reference>
<dbReference type="GO" id="GO:0140053">
    <property type="term" value="P:mitochondrial gene expression"/>
    <property type="evidence" value="ECO:0007669"/>
    <property type="project" value="TreeGrafter"/>
</dbReference>
<evidence type="ECO:0000256" key="3">
    <source>
        <dbReference type="PROSITE-ProRule" id="PRU00708"/>
    </source>
</evidence>
<evidence type="ECO:0000313" key="5">
    <source>
        <dbReference type="Proteomes" id="UP000596660"/>
    </source>
</evidence>